<proteinExistence type="predicted"/>
<keyword evidence="3" id="KW-0274">FAD</keyword>
<dbReference type="AlphaFoldDB" id="V5SH08"/>
<reference evidence="6 7" key="1">
    <citation type="journal article" date="2014" name="Genome Announc.">
        <title>Complete Genome Sequence of Hyphomicrobium nitrativorans Strain NL23, a Denitrifying Bacterium Isolated from Biofilm of a Methanol-Fed Denitrification System Treating Seawater at the Montreal Biodome.</title>
        <authorList>
            <person name="Martineau C."/>
            <person name="Villeneuve C."/>
            <person name="Mauffrey F."/>
            <person name="Villemur R."/>
        </authorList>
    </citation>
    <scope>NUCLEOTIDE SEQUENCE [LARGE SCALE GENOMIC DNA]</scope>
    <source>
        <strain evidence="6">NL23</strain>
    </source>
</reference>
<evidence type="ECO:0000256" key="2">
    <source>
        <dbReference type="ARBA" id="ARBA00022630"/>
    </source>
</evidence>
<dbReference type="PANTHER" id="PTHR10961:SF7">
    <property type="entry name" value="FAD DEPENDENT OXIDOREDUCTASE DOMAIN-CONTAINING PROTEIN"/>
    <property type="match status" value="1"/>
</dbReference>
<keyword evidence="7" id="KW-1185">Reference proteome</keyword>
<keyword evidence="2" id="KW-0285">Flavoprotein</keyword>
<keyword evidence="4" id="KW-0560">Oxidoreductase</keyword>
<evidence type="ECO:0000259" key="5">
    <source>
        <dbReference type="Pfam" id="PF01266"/>
    </source>
</evidence>
<evidence type="ECO:0000313" key="6">
    <source>
        <dbReference type="EMBL" id="AHB49244.1"/>
    </source>
</evidence>
<dbReference type="KEGG" id="hni:W911_13805"/>
<dbReference type="GO" id="GO:0050660">
    <property type="term" value="F:flavin adenine dinucleotide binding"/>
    <property type="evidence" value="ECO:0007669"/>
    <property type="project" value="InterPro"/>
</dbReference>
<dbReference type="SUPFAM" id="SSF54373">
    <property type="entry name" value="FAD-linked reductases, C-terminal domain"/>
    <property type="match status" value="1"/>
</dbReference>
<dbReference type="PATRIC" id="fig|1029756.8.peg.2873"/>
<comment type="cofactor">
    <cofactor evidence="1">
        <name>FAD</name>
        <dbReference type="ChEBI" id="CHEBI:57692"/>
    </cofactor>
</comment>
<dbReference type="NCBIfam" id="NF008425">
    <property type="entry name" value="PRK11259.1"/>
    <property type="match status" value="1"/>
</dbReference>
<protein>
    <submittedName>
        <fullName evidence="6">Methyltryptophan oxidase</fullName>
    </submittedName>
</protein>
<dbReference type="EMBL" id="CP006912">
    <property type="protein sequence ID" value="AHB49244.1"/>
    <property type="molecule type" value="Genomic_DNA"/>
</dbReference>
<evidence type="ECO:0000256" key="1">
    <source>
        <dbReference type="ARBA" id="ARBA00001974"/>
    </source>
</evidence>
<dbReference type="STRING" id="1029756.W911_13805"/>
<dbReference type="InterPro" id="IPR006076">
    <property type="entry name" value="FAD-dep_OxRdtase"/>
</dbReference>
<dbReference type="Gene3D" id="3.30.9.10">
    <property type="entry name" value="D-Amino Acid Oxidase, subunit A, domain 2"/>
    <property type="match status" value="1"/>
</dbReference>
<feature type="domain" description="FAD dependent oxidoreductase" evidence="5">
    <location>
        <begin position="22"/>
        <end position="374"/>
    </location>
</feature>
<dbReference type="Gene3D" id="3.50.50.60">
    <property type="entry name" value="FAD/NAD(P)-binding domain"/>
    <property type="match status" value="1"/>
</dbReference>
<dbReference type="InterPro" id="IPR036188">
    <property type="entry name" value="FAD/NAD-bd_sf"/>
</dbReference>
<dbReference type="Proteomes" id="UP000018542">
    <property type="component" value="Chromosome"/>
</dbReference>
<sequence>MSAWRGQCFFDPFGEANMTSYDVIVVGVGGMGSAACWQLARRRKRVLGIERYDIPNAMGSSHGVNRIIRLAYFEHPSYVPILRRAYELWRETETLAGEQLLHVTGSMDIGQEGSDIVQKSLESCRLHSLSHELLTASEVASRYPGYALPANYMALYQEDGGFVASERAIVAAAKLALNAGASLRARESFVDFEPIAGGGVRVRTDRATYETGQLVIAAGAWVGELVPMLKSLAVPERQVLGWFRPKIPKLFEPGAFPVSNLKSDVGHFYQFPEWNVPGFKIGLYHHFKEHGPADGLSREPTSADEDALRRGLAAFFPAADGDILALRTCMFTNTPDEHFILDRLAECPEVIVASPCSGHGFKFASAIGEILADLATEGASKFDLSLFALDRMSLAKSRDFAQSAQGA</sequence>
<gene>
    <name evidence="6" type="ORF">W911_13805</name>
</gene>
<dbReference type="RefSeq" id="WP_023788081.1">
    <property type="nucleotide sequence ID" value="NC_022997.1"/>
</dbReference>
<name>V5SH08_9HYPH</name>
<dbReference type="InterPro" id="IPR045170">
    <property type="entry name" value="MTOX"/>
</dbReference>
<dbReference type="GO" id="GO:0008115">
    <property type="term" value="F:sarcosine oxidase activity"/>
    <property type="evidence" value="ECO:0007669"/>
    <property type="project" value="TreeGrafter"/>
</dbReference>
<evidence type="ECO:0000313" key="7">
    <source>
        <dbReference type="Proteomes" id="UP000018542"/>
    </source>
</evidence>
<dbReference type="Pfam" id="PF01266">
    <property type="entry name" value="DAO"/>
    <property type="match status" value="1"/>
</dbReference>
<evidence type="ECO:0000256" key="4">
    <source>
        <dbReference type="ARBA" id="ARBA00023002"/>
    </source>
</evidence>
<dbReference type="HOGENOM" id="CLU_007884_2_1_5"/>
<evidence type="ECO:0000256" key="3">
    <source>
        <dbReference type="ARBA" id="ARBA00022827"/>
    </source>
</evidence>
<organism evidence="6 7">
    <name type="scientific">Hyphomicrobium nitrativorans NL23</name>
    <dbReference type="NCBI Taxonomy" id="1029756"/>
    <lineage>
        <taxon>Bacteria</taxon>
        <taxon>Pseudomonadati</taxon>
        <taxon>Pseudomonadota</taxon>
        <taxon>Alphaproteobacteria</taxon>
        <taxon>Hyphomicrobiales</taxon>
        <taxon>Hyphomicrobiaceae</taxon>
        <taxon>Hyphomicrobium</taxon>
    </lineage>
</organism>
<accession>V5SH08</accession>
<dbReference type="PANTHER" id="PTHR10961">
    <property type="entry name" value="PEROXISOMAL SARCOSINE OXIDASE"/>
    <property type="match status" value="1"/>
</dbReference>
<dbReference type="SUPFAM" id="SSF51905">
    <property type="entry name" value="FAD/NAD(P)-binding domain"/>
    <property type="match status" value="1"/>
</dbReference>